<name>A0A9N9BYJ9_9GLOM</name>
<proteinExistence type="predicted"/>
<comment type="caution">
    <text evidence="1">The sequence shown here is derived from an EMBL/GenBank/DDBJ whole genome shotgun (WGS) entry which is preliminary data.</text>
</comment>
<dbReference type="Proteomes" id="UP000789706">
    <property type="component" value="Unassembled WGS sequence"/>
</dbReference>
<reference evidence="1" key="1">
    <citation type="submission" date="2021-06" db="EMBL/GenBank/DDBJ databases">
        <authorList>
            <person name="Kallberg Y."/>
            <person name="Tangrot J."/>
            <person name="Rosling A."/>
        </authorList>
    </citation>
    <scope>NUCLEOTIDE SEQUENCE</scope>
    <source>
        <strain evidence="1">AZ414A</strain>
    </source>
</reference>
<sequence>LDQEFPLNKGWALKENLKLGNKSGGKCISKKVVQYLQGYFLAGNLRAVDRYSPENMHTCLEELAVEGEIALEEIPTVKTIKGWIGRYSANFKKEASERALVESNKENINIDRNIEGNNGTFWAFWENLIWNRLKRKLTVTLSLEENVNREGGNRRETAQLLLDKYKKVSIRLLELFILEMQNFVKAWVAFIPAFIGGRRRLYRSSRSAFEGYRRDRKSARTWNNGRSNSKIAVNSKKREKLSVEIGEFDIPEYQNEPAAKKRK</sequence>
<evidence type="ECO:0000313" key="1">
    <source>
        <dbReference type="EMBL" id="CAG8582820.1"/>
    </source>
</evidence>
<organism evidence="1 2">
    <name type="scientific">Diversispora eburnea</name>
    <dbReference type="NCBI Taxonomy" id="1213867"/>
    <lineage>
        <taxon>Eukaryota</taxon>
        <taxon>Fungi</taxon>
        <taxon>Fungi incertae sedis</taxon>
        <taxon>Mucoromycota</taxon>
        <taxon>Glomeromycotina</taxon>
        <taxon>Glomeromycetes</taxon>
        <taxon>Diversisporales</taxon>
        <taxon>Diversisporaceae</taxon>
        <taxon>Diversispora</taxon>
    </lineage>
</organism>
<dbReference type="EMBL" id="CAJVPK010001346">
    <property type="protein sequence ID" value="CAG8582820.1"/>
    <property type="molecule type" value="Genomic_DNA"/>
</dbReference>
<dbReference type="AlphaFoldDB" id="A0A9N9BYJ9"/>
<accession>A0A9N9BYJ9</accession>
<evidence type="ECO:0000313" key="2">
    <source>
        <dbReference type="Proteomes" id="UP000789706"/>
    </source>
</evidence>
<gene>
    <name evidence="1" type="ORF">DEBURN_LOCUS8656</name>
</gene>
<protein>
    <submittedName>
        <fullName evidence="1">10550_t:CDS:1</fullName>
    </submittedName>
</protein>
<feature type="non-terminal residue" evidence="1">
    <location>
        <position position="1"/>
    </location>
</feature>
<keyword evidence="2" id="KW-1185">Reference proteome</keyword>